<name>A0AC60PH37_IXOPE</name>
<dbReference type="EMBL" id="JABSTQ010010587">
    <property type="protein sequence ID" value="KAG0419698.1"/>
    <property type="molecule type" value="Genomic_DNA"/>
</dbReference>
<evidence type="ECO:0000313" key="1">
    <source>
        <dbReference type="EMBL" id="KAG0419698.1"/>
    </source>
</evidence>
<proteinExistence type="predicted"/>
<protein>
    <submittedName>
        <fullName evidence="1">Uncharacterized protein</fullName>
    </submittedName>
</protein>
<comment type="caution">
    <text evidence="1">The sequence shown here is derived from an EMBL/GenBank/DDBJ whole genome shotgun (WGS) entry which is preliminary data.</text>
</comment>
<sequence length="198" mass="22818">MPRVNQAARRSTSPPRHWRPRRHCQPRGTDNPNNHHRRVSRRSYRRSTATWGTLDNHGHPVAWSFSLAWHDQPRPLTVDMDAQVPEPFRGFTMNTHRPANPPQSYTEDERRLLCPLCEVPEIHRRTHRAGALHRSRESAAAARAAILHLERMREDDLVRAIAVIRRLRPALLRPPCHADLSPADAAEVAINIDDDEQL</sequence>
<reference evidence="1 2" key="1">
    <citation type="journal article" date="2020" name="Cell">
        <title>Large-Scale Comparative Analyses of Tick Genomes Elucidate Their Genetic Diversity and Vector Capacities.</title>
        <authorList>
            <consortium name="Tick Genome and Microbiome Consortium (TIGMIC)"/>
            <person name="Jia N."/>
            <person name="Wang J."/>
            <person name="Shi W."/>
            <person name="Du L."/>
            <person name="Sun Y."/>
            <person name="Zhan W."/>
            <person name="Jiang J.F."/>
            <person name="Wang Q."/>
            <person name="Zhang B."/>
            <person name="Ji P."/>
            <person name="Bell-Sakyi L."/>
            <person name="Cui X.M."/>
            <person name="Yuan T.T."/>
            <person name="Jiang B.G."/>
            <person name="Yang W.F."/>
            <person name="Lam T.T."/>
            <person name="Chang Q.C."/>
            <person name="Ding S.J."/>
            <person name="Wang X.J."/>
            <person name="Zhu J.G."/>
            <person name="Ruan X.D."/>
            <person name="Zhao L."/>
            <person name="Wei J.T."/>
            <person name="Ye R.Z."/>
            <person name="Que T.C."/>
            <person name="Du C.H."/>
            <person name="Zhou Y.H."/>
            <person name="Cheng J.X."/>
            <person name="Dai P.F."/>
            <person name="Guo W.B."/>
            <person name="Han X.H."/>
            <person name="Huang E.J."/>
            <person name="Li L.F."/>
            <person name="Wei W."/>
            <person name="Gao Y.C."/>
            <person name="Liu J.Z."/>
            <person name="Shao H.Z."/>
            <person name="Wang X."/>
            <person name="Wang C.C."/>
            <person name="Yang T.C."/>
            <person name="Huo Q.B."/>
            <person name="Li W."/>
            <person name="Chen H.Y."/>
            <person name="Chen S.E."/>
            <person name="Zhou L.G."/>
            <person name="Ni X.B."/>
            <person name="Tian J.H."/>
            <person name="Sheng Y."/>
            <person name="Liu T."/>
            <person name="Pan Y.S."/>
            <person name="Xia L.Y."/>
            <person name="Li J."/>
            <person name="Zhao F."/>
            <person name="Cao W.C."/>
        </authorList>
    </citation>
    <scope>NUCLEOTIDE SEQUENCE [LARGE SCALE GENOMIC DNA]</scope>
    <source>
        <strain evidence="1">Iper-2018</strain>
    </source>
</reference>
<organism evidence="1 2">
    <name type="scientific">Ixodes persulcatus</name>
    <name type="common">Taiga tick</name>
    <dbReference type="NCBI Taxonomy" id="34615"/>
    <lineage>
        <taxon>Eukaryota</taxon>
        <taxon>Metazoa</taxon>
        <taxon>Ecdysozoa</taxon>
        <taxon>Arthropoda</taxon>
        <taxon>Chelicerata</taxon>
        <taxon>Arachnida</taxon>
        <taxon>Acari</taxon>
        <taxon>Parasitiformes</taxon>
        <taxon>Ixodida</taxon>
        <taxon>Ixodoidea</taxon>
        <taxon>Ixodidae</taxon>
        <taxon>Ixodinae</taxon>
        <taxon>Ixodes</taxon>
    </lineage>
</organism>
<keyword evidence="2" id="KW-1185">Reference proteome</keyword>
<dbReference type="Proteomes" id="UP000805193">
    <property type="component" value="Unassembled WGS sequence"/>
</dbReference>
<gene>
    <name evidence="1" type="ORF">HPB47_003932</name>
</gene>
<accession>A0AC60PH37</accession>
<evidence type="ECO:0000313" key="2">
    <source>
        <dbReference type="Proteomes" id="UP000805193"/>
    </source>
</evidence>